<evidence type="ECO:0000313" key="1">
    <source>
        <dbReference type="EMBL" id="CAE7223164.1"/>
    </source>
</evidence>
<gene>
    <name evidence="1" type="ORF">SNAT2548_LOCUS8382</name>
</gene>
<reference evidence="1" key="1">
    <citation type="submission" date="2021-02" db="EMBL/GenBank/DDBJ databases">
        <authorList>
            <person name="Dougan E. K."/>
            <person name="Rhodes N."/>
            <person name="Thang M."/>
            <person name="Chan C."/>
        </authorList>
    </citation>
    <scope>NUCLEOTIDE SEQUENCE</scope>
</reference>
<dbReference type="Proteomes" id="UP000604046">
    <property type="component" value="Unassembled WGS sequence"/>
</dbReference>
<comment type="caution">
    <text evidence="1">The sequence shown here is derived from an EMBL/GenBank/DDBJ whole genome shotgun (WGS) entry which is preliminary data.</text>
</comment>
<organism evidence="1 2">
    <name type="scientific">Symbiodinium natans</name>
    <dbReference type="NCBI Taxonomy" id="878477"/>
    <lineage>
        <taxon>Eukaryota</taxon>
        <taxon>Sar</taxon>
        <taxon>Alveolata</taxon>
        <taxon>Dinophyceae</taxon>
        <taxon>Suessiales</taxon>
        <taxon>Symbiodiniaceae</taxon>
        <taxon>Symbiodinium</taxon>
    </lineage>
</organism>
<dbReference type="AlphaFoldDB" id="A0A812K902"/>
<evidence type="ECO:0000313" key="2">
    <source>
        <dbReference type="Proteomes" id="UP000604046"/>
    </source>
</evidence>
<protein>
    <submittedName>
        <fullName evidence="1">Uncharacterized protein</fullName>
    </submittedName>
</protein>
<accession>A0A812K902</accession>
<name>A0A812K902_9DINO</name>
<proteinExistence type="predicted"/>
<sequence length="64" mass="6963">MAMRDVEAQVFDEALQPVPTERPDGVKDMCPPSVLCADNLAPNECNSATEVDLTAAKLSVEDWQ</sequence>
<keyword evidence="2" id="KW-1185">Reference proteome</keyword>
<dbReference type="EMBL" id="CAJNDS010000618">
    <property type="protein sequence ID" value="CAE7223164.1"/>
    <property type="molecule type" value="Genomic_DNA"/>
</dbReference>